<dbReference type="Pfam" id="PF08388">
    <property type="entry name" value="GIIM"/>
    <property type="match status" value="1"/>
</dbReference>
<dbReference type="GO" id="GO:0003964">
    <property type="term" value="F:RNA-directed DNA polymerase activity"/>
    <property type="evidence" value="ECO:0007669"/>
    <property type="project" value="UniProtKB-KW"/>
</dbReference>
<evidence type="ECO:0000256" key="4">
    <source>
        <dbReference type="ARBA" id="ARBA00022723"/>
    </source>
</evidence>
<evidence type="ECO:0000256" key="6">
    <source>
        <dbReference type="ARBA" id="ARBA00022918"/>
    </source>
</evidence>
<comment type="catalytic activity">
    <reaction evidence="9">
        <text>DNA(n) + a 2'-deoxyribonucleoside 5'-triphosphate = DNA(n+1) + diphosphate</text>
        <dbReference type="Rhea" id="RHEA:22508"/>
        <dbReference type="Rhea" id="RHEA-COMP:17339"/>
        <dbReference type="Rhea" id="RHEA-COMP:17340"/>
        <dbReference type="ChEBI" id="CHEBI:33019"/>
        <dbReference type="ChEBI" id="CHEBI:61560"/>
        <dbReference type="ChEBI" id="CHEBI:173112"/>
        <dbReference type="EC" id="2.7.7.49"/>
    </reaction>
</comment>
<proteinExistence type="inferred from homology"/>
<accession>A0ABU4JYE6</accession>
<protein>
    <recommendedName>
        <fullName evidence="1">RNA-directed DNA polymerase</fullName>
        <ecNumber evidence="1">2.7.7.49</ecNumber>
    </recommendedName>
</protein>
<dbReference type="EMBL" id="JARUJP010000064">
    <property type="protein sequence ID" value="MDW8803201.1"/>
    <property type="molecule type" value="Genomic_DNA"/>
</dbReference>
<dbReference type="PANTHER" id="PTHR34047:SF3">
    <property type="entry name" value="BLR2052 PROTEIN"/>
    <property type="match status" value="1"/>
</dbReference>
<evidence type="ECO:0000256" key="7">
    <source>
        <dbReference type="ARBA" id="ARBA00023118"/>
    </source>
</evidence>
<dbReference type="EC" id="2.7.7.49" evidence="1"/>
<evidence type="ECO:0000256" key="1">
    <source>
        <dbReference type="ARBA" id="ARBA00012493"/>
    </source>
</evidence>
<keyword evidence="5" id="KW-0460">Magnesium</keyword>
<dbReference type="InterPro" id="IPR043502">
    <property type="entry name" value="DNA/RNA_pol_sf"/>
</dbReference>
<dbReference type="InterPro" id="IPR000477">
    <property type="entry name" value="RT_dom"/>
</dbReference>
<evidence type="ECO:0000256" key="5">
    <source>
        <dbReference type="ARBA" id="ARBA00022842"/>
    </source>
</evidence>
<keyword evidence="6 11" id="KW-0695">RNA-directed DNA polymerase</keyword>
<reference evidence="11 12" key="1">
    <citation type="submission" date="2023-04" db="EMBL/GenBank/DDBJ databases">
        <title>Clostridium tannerae sp. nov., isolated from the fecal material of an alpaca.</title>
        <authorList>
            <person name="Miller S."/>
            <person name="Hendry M."/>
            <person name="King J."/>
            <person name="Sankaranarayanan K."/>
            <person name="Lawson P.A."/>
        </authorList>
    </citation>
    <scope>NUCLEOTIDE SEQUENCE [LARGE SCALE GENOMIC DNA]</scope>
    <source>
        <strain evidence="11 12">A1-XYC3</strain>
    </source>
</reference>
<evidence type="ECO:0000256" key="9">
    <source>
        <dbReference type="ARBA" id="ARBA00048173"/>
    </source>
</evidence>
<dbReference type="SUPFAM" id="SSF56672">
    <property type="entry name" value="DNA/RNA polymerases"/>
    <property type="match status" value="1"/>
</dbReference>
<comment type="similarity">
    <text evidence="8">Belongs to the bacterial reverse transcriptase family.</text>
</comment>
<dbReference type="PANTHER" id="PTHR34047">
    <property type="entry name" value="NUCLEAR INTRON MATURASE 1, MITOCHONDRIAL-RELATED"/>
    <property type="match status" value="1"/>
</dbReference>
<sequence>MNKTKSFEISKRLVYEAYREIKANKGAAGVDDVTLEQFDSDLQKNLYKIWNRMSSGTYFPPSVKAVDIPKKNGGTRTLGIPTVADRIAQMVVKLKFENKVEKYFLPDSYGYRPGKSAHDAIEVTRKRCWQYNWVLEFDIKGLFDNINHDLLMKAVRKHTNCKWELLYIERWLKVPFEKSNGEAVARETGVPQGGVISPVLANLFMHYVFDKWMKINFPDNPWCRYADDGLVHCKTMRQAQYIKDCLDKRFKECNLEIHPDKTKIVYCKDSNRKENHENIEFTFLSYTFRPRKAKGKDNIEFTSFLPAISSKAKNHIRKEVKEWRLLWMTNKGLKDIAEKYNPVIRGWLNYYGKYGRKELAKVLDTINKHLCFWIRRKYKKYKHKPQNARKCLRMMSVKYRFLFAHWKVGILPTTG</sequence>
<gene>
    <name evidence="11" type="primary">ltrA</name>
    <name evidence="11" type="ORF">P8V03_18905</name>
</gene>
<dbReference type="RefSeq" id="WP_318799359.1">
    <property type="nucleotide sequence ID" value="NZ_JARUJP010000064.1"/>
</dbReference>
<keyword evidence="3 11" id="KW-0548">Nucleotidyltransferase</keyword>
<dbReference type="InterPro" id="IPR000123">
    <property type="entry name" value="Reverse_transcriptase_msDNA"/>
</dbReference>
<evidence type="ECO:0000256" key="2">
    <source>
        <dbReference type="ARBA" id="ARBA00022679"/>
    </source>
</evidence>
<dbReference type="Proteomes" id="UP001281656">
    <property type="component" value="Unassembled WGS sequence"/>
</dbReference>
<evidence type="ECO:0000256" key="8">
    <source>
        <dbReference type="ARBA" id="ARBA00034120"/>
    </source>
</evidence>
<evidence type="ECO:0000313" key="11">
    <source>
        <dbReference type="EMBL" id="MDW8803201.1"/>
    </source>
</evidence>
<dbReference type="InterPro" id="IPR051083">
    <property type="entry name" value="GrpII_Intron_Splice-Mob/Def"/>
</dbReference>
<dbReference type="NCBIfam" id="TIGR04416">
    <property type="entry name" value="group_II_RT_mat"/>
    <property type="match status" value="1"/>
</dbReference>
<feature type="domain" description="Reverse transcriptase" evidence="10">
    <location>
        <begin position="49"/>
        <end position="288"/>
    </location>
</feature>
<evidence type="ECO:0000256" key="3">
    <source>
        <dbReference type="ARBA" id="ARBA00022695"/>
    </source>
</evidence>
<keyword evidence="4" id="KW-0479">Metal-binding</keyword>
<evidence type="ECO:0000313" key="12">
    <source>
        <dbReference type="Proteomes" id="UP001281656"/>
    </source>
</evidence>
<dbReference type="PROSITE" id="PS50878">
    <property type="entry name" value="RT_POL"/>
    <property type="match status" value="1"/>
</dbReference>
<organism evidence="11 12">
    <name type="scientific">Clostridium tanneri</name>
    <dbReference type="NCBI Taxonomy" id="3037988"/>
    <lineage>
        <taxon>Bacteria</taxon>
        <taxon>Bacillati</taxon>
        <taxon>Bacillota</taxon>
        <taxon>Clostridia</taxon>
        <taxon>Eubacteriales</taxon>
        <taxon>Clostridiaceae</taxon>
        <taxon>Clostridium</taxon>
    </lineage>
</organism>
<keyword evidence="12" id="KW-1185">Reference proteome</keyword>
<dbReference type="InterPro" id="IPR030931">
    <property type="entry name" value="Group_II_RT_mat"/>
</dbReference>
<evidence type="ECO:0000259" key="10">
    <source>
        <dbReference type="PROSITE" id="PS50878"/>
    </source>
</evidence>
<dbReference type="PRINTS" id="PR00866">
    <property type="entry name" value="RNADNAPOLMS"/>
</dbReference>
<dbReference type="CDD" id="cd01651">
    <property type="entry name" value="RT_G2_intron"/>
    <property type="match status" value="1"/>
</dbReference>
<comment type="caution">
    <text evidence="11">The sequence shown here is derived from an EMBL/GenBank/DDBJ whole genome shotgun (WGS) entry which is preliminary data.</text>
</comment>
<dbReference type="InterPro" id="IPR013597">
    <property type="entry name" value="Mat_intron_G2"/>
</dbReference>
<name>A0ABU4JYE6_9CLOT</name>
<dbReference type="Pfam" id="PF00078">
    <property type="entry name" value="RVT_1"/>
    <property type="match status" value="1"/>
</dbReference>
<keyword evidence="7" id="KW-0051">Antiviral defense</keyword>
<keyword evidence="2 11" id="KW-0808">Transferase</keyword>